<gene>
    <name evidence="7" type="ORF">SAMN05660918_1691</name>
</gene>
<name>A0A1H6TLJ2_9FLAO</name>
<keyword evidence="2" id="KW-1015">Disulfide bond</keyword>
<sequence length="1315" mass="137419">MKKTLLSLLLTMFSVLMSQGQTDQLWKSVNQETLKIQEKLGRGSTPKAFKLFNLNFSAFKTVLQNASLRDAQTGSGLIVSFPNPEGKLLKYTVYESPVMEAGLAEKYPDIKSYVGQGIDDRTATIHFSVTSFGLHTMTLSGYAGTTYIDTYTKDLQNYIVYKRSDLSSSRAFSCLVQDDHEKTASVTPSTSVLRTTDGTKRTYRLAMACTIEYAAYHVNAAGLSGGTTAQKKAAVLAAMNVTMTRINGIYERDLAVRMNLVANNDAIIFITSDSFSNTDSNALIDESQSVIDATIGSANYDIGHTVSTGGGGLAQLYSPCSSSKARGITGQGSPVGDPFDVDYVAHEMGHQFGGNHTQNNACNRSSAASMEPGSGSTIMGYAGICAPNVQNNSDAHFHSKSLDEMSAFITGSGNSCAVKTASGNTAPTSNAGADFTIPKGTPFVLKGAGTDANGDALTYCWEQINPETSTQPPVATSTSGPNFRSNPPSTSPDRYMPNLATVIAGNTANTWEVVPNVARTMDFSLTVRDNRAGAGQHATDNVKITVNGTAGPFTVSSPNTAVSYVAGTSQTVTWNVAGTTANGVNAANVDILLSTDGGNTYPVTLLAATPNDGTQAVTIPNTPGTQNRIMVRGSGHIFYDISNANFTITAGSSDTVAPSAPTSLTASGTTQTTTNLSWTASTDNVAVTGYDVYRGTTLLGTVTTTTYNVTGLTASTAYSFSVKAKDAAGNISASSNVVNVTTLAPASDTTAPSAPTSLTASGTTQTTTNLSWTASTDNVAVTGYDVYQGTTLLGTVATTTYNVAGLTASTAYSFSVKAKDAAGNISASSNVVNVTTLAVVSVYCTSQGNSVSDELIGRVQIGTINNASTGGTGYTDFTSISTNLTKGVSTTITITPTWTGSVYAEGYAVWIDYNNDKDFADAGELVWSNAAVSTTPVSGSFTVPTTATTGATRMRVSMRYNAIPASCGNFDYGQVEDYTVNLINAAADTTAPSAPTSLTASGTTQTTTNLSWTASTDNVGVTGYDVYQGATLKATVTGTTYAVTGLTAATTYTFSVKAKDAAGNISASSNVVNVTTLSNTVTYCASQGNNVSDEFIDYVAIGGIANTTGANAGYGNFTNLVGNIPYGSNTITYSTGFTGSAYTEFWSVWIDYNKNGTFETTEKVASGSSSSSANLSSTFTVPTSALAGTTRMRVSMKYNAAPTACETFTYGEVEDYTVNIGVSARPQSEVGEQIGSESSIYDLTLYPNPTESELNIATADGREVSFRIVNLMGQEVRKGKFSTKGNINVSDLNNGIYVFEINDGQKTVSKKFVKK</sequence>
<dbReference type="CDD" id="cd00063">
    <property type="entry name" value="FN3"/>
    <property type="match status" value="3"/>
</dbReference>
<dbReference type="SUPFAM" id="SSF55486">
    <property type="entry name" value="Metalloproteases ('zincins'), catalytic domain"/>
    <property type="match status" value="1"/>
</dbReference>
<protein>
    <submittedName>
        <fullName evidence="7">Por secretion system C-terminal sorting domain-containing protein</fullName>
    </submittedName>
</protein>
<evidence type="ECO:0000256" key="1">
    <source>
        <dbReference type="ARBA" id="ARBA00022729"/>
    </source>
</evidence>
<dbReference type="InterPro" id="IPR003961">
    <property type="entry name" value="FN3_dom"/>
</dbReference>
<dbReference type="STRING" id="402734.SAMN05660918_1691"/>
<dbReference type="Pfam" id="PF18962">
    <property type="entry name" value="Por_Secre_tail"/>
    <property type="match status" value="1"/>
</dbReference>
<dbReference type="RefSeq" id="WP_091311379.1">
    <property type="nucleotide sequence ID" value="NZ_FNYA01000003.1"/>
</dbReference>
<evidence type="ECO:0000259" key="6">
    <source>
        <dbReference type="PROSITE" id="PS50853"/>
    </source>
</evidence>
<reference evidence="8" key="1">
    <citation type="submission" date="2016-10" db="EMBL/GenBank/DDBJ databases">
        <authorList>
            <person name="Varghese N."/>
            <person name="Submissions S."/>
        </authorList>
    </citation>
    <scope>NUCLEOTIDE SEQUENCE [LARGE SCALE GENOMIC DNA]</scope>
    <source>
        <strain evidence="8">DSM 17934</strain>
    </source>
</reference>
<keyword evidence="8" id="KW-1185">Reference proteome</keyword>
<dbReference type="EMBL" id="FNYA01000003">
    <property type="protein sequence ID" value="SEI80841.1"/>
    <property type="molecule type" value="Genomic_DNA"/>
</dbReference>
<dbReference type="Pfam" id="PF00041">
    <property type="entry name" value="fn3"/>
    <property type="match status" value="3"/>
</dbReference>
<evidence type="ECO:0000256" key="4">
    <source>
        <dbReference type="SAM" id="SignalP"/>
    </source>
</evidence>
<dbReference type="PROSITE" id="PS50853">
    <property type="entry name" value="FN3"/>
    <property type="match status" value="3"/>
</dbReference>
<dbReference type="InterPro" id="IPR013783">
    <property type="entry name" value="Ig-like_fold"/>
</dbReference>
<feature type="domain" description="Peptidase M12B" evidence="5">
    <location>
        <begin position="312"/>
        <end position="421"/>
    </location>
</feature>
<evidence type="ECO:0000256" key="2">
    <source>
        <dbReference type="ARBA" id="ARBA00023157"/>
    </source>
</evidence>
<dbReference type="SMART" id="SM00060">
    <property type="entry name" value="FN3"/>
    <property type="match status" value="3"/>
</dbReference>
<dbReference type="GO" id="GO:0006508">
    <property type="term" value="P:proteolysis"/>
    <property type="evidence" value="ECO:0007669"/>
    <property type="project" value="InterPro"/>
</dbReference>
<dbReference type="InterPro" id="IPR045474">
    <property type="entry name" value="GEVED"/>
</dbReference>
<feature type="domain" description="Fibronectin type-III" evidence="6">
    <location>
        <begin position="754"/>
        <end position="839"/>
    </location>
</feature>
<dbReference type="OrthoDB" id="9792152at2"/>
<dbReference type="PROSITE" id="PS50215">
    <property type="entry name" value="ADAM_MEPRO"/>
    <property type="match status" value="1"/>
</dbReference>
<accession>A0A1H6TLJ2</accession>
<dbReference type="NCBIfam" id="TIGR04183">
    <property type="entry name" value="Por_Secre_tail"/>
    <property type="match status" value="1"/>
</dbReference>
<dbReference type="SUPFAM" id="SSF49265">
    <property type="entry name" value="Fibronectin type III"/>
    <property type="match status" value="2"/>
</dbReference>
<dbReference type="Gene3D" id="2.60.40.10">
    <property type="entry name" value="Immunoglobulins"/>
    <property type="match status" value="4"/>
</dbReference>
<feature type="signal peptide" evidence="4">
    <location>
        <begin position="1"/>
        <end position="18"/>
    </location>
</feature>
<feature type="chain" id="PRO_5011468258" evidence="4">
    <location>
        <begin position="19"/>
        <end position="1315"/>
    </location>
</feature>
<dbReference type="Pfam" id="PF20009">
    <property type="entry name" value="GEVED"/>
    <property type="match status" value="2"/>
</dbReference>
<feature type="domain" description="Fibronectin type-III" evidence="6">
    <location>
        <begin position="660"/>
        <end position="745"/>
    </location>
</feature>
<evidence type="ECO:0000259" key="5">
    <source>
        <dbReference type="PROSITE" id="PS50215"/>
    </source>
</evidence>
<feature type="domain" description="Fibronectin type-III" evidence="6">
    <location>
        <begin position="994"/>
        <end position="1079"/>
    </location>
</feature>
<evidence type="ECO:0000313" key="7">
    <source>
        <dbReference type="EMBL" id="SEI80841.1"/>
    </source>
</evidence>
<dbReference type="PANTHER" id="PTHR44170:SF56">
    <property type="entry name" value="FIBRONECTIN TYPE-III DOMAIN-CONTAINING PROTEIN"/>
    <property type="match status" value="1"/>
</dbReference>
<dbReference type="Proteomes" id="UP000199702">
    <property type="component" value="Unassembled WGS sequence"/>
</dbReference>
<feature type="region of interest" description="Disordered" evidence="3">
    <location>
        <begin position="467"/>
        <end position="494"/>
    </location>
</feature>
<dbReference type="PANTHER" id="PTHR44170">
    <property type="entry name" value="PROTEIN SIDEKICK"/>
    <property type="match status" value="1"/>
</dbReference>
<dbReference type="InterPro" id="IPR036116">
    <property type="entry name" value="FN3_sf"/>
</dbReference>
<dbReference type="GO" id="GO:0098609">
    <property type="term" value="P:cell-cell adhesion"/>
    <property type="evidence" value="ECO:0007669"/>
    <property type="project" value="TreeGrafter"/>
</dbReference>
<dbReference type="Pfam" id="PF13582">
    <property type="entry name" value="Reprolysin_3"/>
    <property type="match status" value="1"/>
</dbReference>
<proteinExistence type="predicted"/>
<dbReference type="InterPro" id="IPR026444">
    <property type="entry name" value="Secre_tail"/>
</dbReference>
<dbReference type="GO" id="GO:0004222">
    <property type="term" value="F:metalloendopeptidase activity"/>
    <property type="evidence" value="ECO:0007669"/>
    <property type="project" value="InterPro"/>
</dbReference>
<organism evidence="7 8">
    <name type="scientific">Flavobacterium terrigena</name>
    <dbReference type="NCBI Taxonomy" id="402734"/>
    <lineage>
        <taxon>Bacteria</taxon>
        <taxon>Pseudomonadati</taxon>
        <taxon>Bacteroidota</taxon>
        <taxon>Flavobacteriia</taxon>
        <taxon>Flavobacteriales</taxon>
        <taxon>Flavobacteriaceae</taxon>
        <taxon>Flavobacterium</taxon>
    </lineage>
</organism>
<dbReference type="InterPro" id="IPR001590">
    <property type="entry name" value="Peptidase_M12B"/>
</dbReference>
<keyword evidence="1 4" id="KW-0732">Signal</keyword>
<evidence type="ECO:0000313" key="8">
    <source>
        <dbReference type="Proteomes" id="UP000199702"/>
    </source>
</evidence>
<dbReference type="InterPro" id="IPR024079">
    <property type="entry name" value="MetalloPept_cat_dom_sf"/>
</dbReference>
<evidence type="ECO:0000256" key="3">
    <source>
        <dbReference type="SAM" id="MobiDB-lite"/>
    </source>
</evidence>
<dbReference type="Gene3D" id="3.40.390.10">
    <property type="entry name" value="Collagenase (Catalytic Domain)"/>
    <property type="match status" value="1"/>
</dbReference>
<feature type="compositionally biased region" description="Polar residues" evidence="3">
    <location>
        <begin position="467"/>
        <end position="492"/>
    </location>
</feature>